<dbReference type="InterPro" id="IPR018731">
    <property type="entry name" value="Atg13_N"/>
</dbReference>
<keyword evidence="5" id="KW-1185">Reference proteome</keyword>
<dbReference type="Gene3D" id="3.30.900.10">
    <property type="entry name" value="HORMA domain"/>
    <property type="match status" value="1"/>
</dbReference>
<reference evidence="4 5" key="1">
    <citation type="journal article" date="2023" name="bioRxiv">
        <title>Genome report: Whole genome sequence and annotation of Penstemon davidsonii.</title>
        <authorList>
            <person name="Ostevik K.L."/>
            <person name="Alabady M."/>
            <person name="Zhang M."/>
            <person name="Rausher M.D."/>
        </authorList>
    </citation>
    <scope>NUCLEOTIDE SEQUENCE [LARGE SCALE GENOMIC DNA]</scope>
    <source>
        <strain evidence="4">DNT005</strain>
        <tissue evidence="4">Whole leaf</tissue>
    </source>
</reference>
<feature type="compositionally biased region" description="Acidic residues" evidence="2">
    <location>
        <begin position="492"/>
        <end position="507"/>
    </location>
</feature>
<evidence type="ECO:0000313" key="5">
    <source>
        <dbReference type="Proteomes" id="UP001291926"/>
    </source>
</evidence>
<organism evidence="4 5">
    <name type="scientific">Penstemon davidsonii</name>
    <dbReference type="NCBI Taxonomy" id="160366"/>
    <lineage>
        <taxon>Eukaryota</taxon>
        <taxon>Viridiplantae</taxon>
        <taxon>Streptophyta</taxon>
        <taxon>Embryophyta</taxon>
        <taxon>Tracheophyta</taxon>
        <taxon>Spermatophyta</taxon>
        <taxon>Magnoliopsida</taxon>
        <taxon>eudicotyledons</taxon>
        <taxon>Gunneridae</taxon>
        <taxon>Pentapetalae</taxon>
        <taxon>asterids</taxon>
        <taxon>lamiids</taxon>
        <taxon>Lamiales</taxon>
        <taxon>Plantaginaceae</taxon>
        <taxon>Cheloneae</taxon>
        <taxon>Penstemon</taxon>
    </lineage>
</organism>
<dbReference type="Proteomes" id="UP001291926">
    <property type="component" value="Unassembled WGS sequence"/>
</dbReference>
<evidence type="ECO:0000259" key="3">
    <source>
        <dbReference type="Pfam" id="PF10033"/>
    </source>
</evidence>
<keyword evidence="1" id="KW-0072">Autophagy</keyword>
<dbReference type="InterPro" id="IPR036570">
    <property type="entry name" value="HORMA_dom_sf"/>
</dbReference>
<name>A0ABR0D218_9LAMI</name>
<comment type="caution">
    <text evidence="4">The sequence shown here is derived from an EMBL/GenBank/DDBJ whole genome shotgun (WGS) entry which is preliminary data.</text>
</comment>
<feature type="compositionally biased region" description="Low complexity" evidence="2">
    <location>
        <begin position="468"/>
        <end position="489"/>
    </location>
</feature>
<feature type="domain" description="Autophagy-related protein 13 N-terminal" evidence="3">
    <location>
        <begin position="19"/>
        <end position="257"/>
    </location>
</feature>
<evidence type="ECO:0000256" key="1">
    <source>
        <dbReference type="ARBA" id="ARBA00023006"/>
    </source>
</evidence>
<gene>
    <name evidence="4" type="ORF">RD792_010441</name>
</gene>
<dbReference type="InterPro" id="IPR040182">
    <property type="entry name" value="ATG13"/>
</dbReference>
<sequence>MATYKGNTHSEPAKMEQIITEFFAKSLHIILESRCAYASSRNYSGEQFLSSPSPSSSSSSSSSFRPRDKWFNLALRDCPAALENIDFWRQSNLEPMIVDVVLNQRPSNWDPLNNRGLVRNLSGKERYYYGSDSDEFGCETKSEKIVERWFLQYESKKSCGGNGGKRSNCTSSHSLYKKSILLLRSLYVTVRLLPAYKLFRDLISSAQICSYNLGHRVSSFVEPFTRREEADMQRFVFTPVETSCGRLCLSVLYRSSVSDVSSEPSTPISPQFIQEYVGSPMAEPLKRFSSGPVSQSSPSSSPFGRRHSWSYDLYRASPPSANPSPSPTYSDSHAAISKQLSNRLPPAGLPRHLHDETHDVHMKNPSYDEYWPSPAFSPSPSPSPPTYVPGSQLSKVLLRSESAPLNIPTSRLSSIPSLPNNQMMPPSPPLKATRLIVSKRDAHMGLYNTSSTVDKLFSFSRDEPGKMSNVKPSSNSSSKSYSRNSSRLSFQDDYDDGPFVVDDDDMIDPGSRPSSFDQTRHPSGPFDPDGVFPVKKSQDAAVGALVRMLKKAPPLRQDISVTSHLLNQFSEEPVKELSVASSELISSKTTADALEELRGYKVMKDELLKQGDKRCRGWTMGIGRCVLRLASAWVDVPGELVVDGAGLLTSVVGYITLRFDQWELRDVRVLYLLEREKT</sequence>
<dbReference type="PANTHER" id="PTHR13430:SF15">
    <property type="entry name" value="AUTOPHAGY-RELATED PROTEIN 13B"/>
    <property type="match status" value="1"/>
</dbReference>
<feature type="region of interest" description="Disordered" evidence="2">
    <location>
        <begin position="459"/>
        <end position="532"/>
    </location>
</feature>
<evidence type="ECO:0000313" key="4">
    <source>
        <dbReference type="EMBL" id="KAK4483257.1"/>
    </source>
</evidence>
<proteinExistence type="predicted"/>
<dbReference type="Pfam" id="PF10033">
    <property type="entry name" value="ATG13"/>
    <property type="match status" value="1"/>
</dbReference>
<protein>
    <recommendedName>
        <fullName evidence="3">Autophagy-related protein 13 N-terminal domain-containing protein</fullName>
    </recommendedName>
</protein>
<dbReference type="PANTHER" id="PTHR13430">
    <property type="match status" value="1"/>
</dbReference>
<accession>A0ABR0D218</accession>
<dbReference type="EMBL" id="JAYDYQ010002534">
    <property type="protein sequence ID" value="KAK4483257.1"/>
    <property type="molecule type" value="Genomic_DNA"/>
</dbReference>
<evidence type="ECO:0000256" key="2">
    <source>
        <dbReference type="SAM" id="MobiDB-lite"/>
    </source>
</evidence>